<evidence type="ECO:0000313" key="2">
    <source>
        <dbReference type="EMBL" id="KAG0579197.1"/>
    </source>
</evidence>
<dbReference type="Proteomes" id="UP000822688">
    <property type="component" value="Chromosome 4"/>
</dbReference>
<keyword evidence="3" id="KW-1185">Reference proteome</keyword>
<dbReference type="EMBL" id="CM026424">
    <property type="protein sequence ID" value="KAG0579197.1"/>
    <property type="molecule type" value="Genomic_DNA"/>
</dbReference>
<accession>A0A8T0I7Y7</accession>
<feature type="compositionally biased region" description="Polar residues" evidence="1">
    <location>
        <begin position="119"/>
        <end position="130"/>
    </location>
</feature>
<feature type="region of interest" description="Disordered" evidence="1">
    <location>
        <begin position="1"/>
        <end position="35"/>
    </location>
</feature>
<protein>
    <submittedName>
        <fullName evidence="2">Uncharacterized protein</fullName>
    </submittedName>
</protein>
<sequence>MHPLWKPKKILTHPNPKHPHEPIGHSSRNQKLHNPKLKPFNTIKLPQTFTRFSNTDTTVTRNLSGNTVPANASGRIYRHTIQSQTRHQNPHSSHKSLQIIKRPRIFTKLHEINTNATRALLRNQSPQTHSPPFAETRSKPLQTDPQPQSPQLPSKRSNSLQSSPNRAKFSPLQPETRHEDDRRQRFRSHSQKRDPIP</sequence>
<name>A0A8T0I7Y7_CERPU</name>
<evidence type="ECO:0000313" key="3">
    <source>
        <dbReference type="Proteomes" id="UP000822688"/>
    </source>
</evidence>
<feature type="region of interest" description="Disordered" evidence="1">
    <location>
        <begin position="119"/>
        <end position="197"/>
    </location>
</feature>
<feature type="compositionally biased region" description="Basic residues" evidence="1">
    <location>
        <begin position="1"/>
        <end position="17"/>
    </location>
</feature>
<gene>
    <name evidence="2" type="ORF">KC19_4G080700</name>
</gene>
<feature type="compositionally biased region" description="Polar residues" evidence="1">
    <location>
        <begin position="139"/>
        <end position="165"/>
    </location>
</feature>
<evidence type="ECO:0000256" key="1">
    <source>
        <dbReference type="SAM" id="MobiDB-lite"/>
    </source>
</evidence>
<dbReference type="AlphaFoldDB" id="A0A8T0I7Y7"/>
<organism evidence="2 3">
    <name type="scientific">Ceratodon purpureus</name>
    <name type="common">Fire moss</name>
    <name type="synonym">Dicranum purpureum</name>
    <dbReference type="NCBI Taxonomy" id="3225"/>
    <lineage>
        <taxon>Eukaryota</taxon>
        <taxon>Viridiplantae</taxon>
        <taxon>Streptophyta</taxon>
        <taxon>Embryophyta</taxon>
        <taxon>Bryophyta</taxon>
        <taxon>Bryophytina</taxon>
        <taxon>Bryopsida</taxon>
        <taxon>Dicranidae</taxon>
        <taxon>Pseudoditrichales</taxon>
        <taxon>Ditrichaceae</taxon>
        <taxon>Ceratodon</taxon>
    </lineage>
</organism>
<proteinExistence type="predicted"/>
<comment type="caution">
    <text evidence="2">The sequence shown here is derived from an EMBL/GenBank/DDBJ whole genome shotgun (WGS) entry which is preliminary data.</text>
</comment>
<reference evidence="2" key="1">
    <citation type="submission" date="2020-06" db="EMBL/GenBank/DDBJ databases">
        <title>WGS assembly of Ceratodon purpureus strain R40.</title>
        <authorList>
            <person name="Carey S.B."/>
            <person name="Jenkins J."/>
            <person name="Shu S."/>
            <person name="Lovell J.T."/>
            <person name="Sreedasyam A."/>
            <person name="Maumus F."/>
            <person name="Tiley G.P."/>
            <person name="Fernandez-Pozo N."/>
            <person name="Barry K."/>
            <person name="Chen C."/>
            <person name="Wang M."/>
            <person name="Lipzen A."/>
            <person name="Daum C."/>
            <person name="Saski C.A."/>
            <person name="Payton A.C."/>
            <person name="Mcbreen J.C."/>
            <person name="Conrad R.E."/>
            <person name="Kollar L.M."/>
            <person name="Olsson S."/>
            <person name="Huttunen S."/>
            <person name="Landis J.B."/>
            <person name="Wickett N.J."/>
            <person name="Johnson M.G."/>
            <person name="Rensing S.A."/>
            <person name="Grimwood J."/>
            <person name="Schmutz J."/>
            <person name="Mcdaniel S.F."/>
        </authorList>
    </citation>
    <scope>NUCLEOTIDE SEQUENCE</scope>
    <source>
        <strain evidence="2">R40</strain>
    </source>
</reference>